<keyword evidence="3" id="KW-1185">Reference proteome</keyword>
<feature type="region of interest" description="Disordered" evidence="1">
    <location>
        <begin position="37"/>
        <end position="58"/>
    </location>
</feature>
<organism evidence="2 3">
    <name type="scientific">Streptomyces violaceusniger</name>
    <dbReference type="NCBI Taxonomy" id="68280"/>
    <lineage>
        <taxon>Bacteria</taxon>
        <taxon>Bacillati</taxon>
        <taxon>Actinomycetota</taxon>
        <taxon>Actinomycetes</taxon>
        <taxon>Kitasatosporales</taxon>
        <taxon>Streptomycetaceae</taxon>
        <taxon>Streptomyces</taxon>
        <taxon>Streptomyces violaceusniger group</taxon>
    </lineage>
</organism>
<feature type="region of interest" description="Disordered" evidence="1">
    <location>
        <begin position="81"/>
        <end position="145"/>
    </location>
</feature>
<sequence length="145" mass="16157">MRSAARYRDYVRERLGVTYDAADVRGIAETAIRAAAATKDNPATTGRPCRRARSTSPARTWGSAFVLSRKTVAPALRCCSRRAGPTGRWDPPLRYVRGLPRRRRADGQDGMSRAPRRMPSQRPSRTTTWPACMTQRMPAGPRRGS</sequence>
<evidence type="ECO:0000313" key="3">
    <source>
        <dbReference type="Proteomes" id="UP000301309"/>
    </source>
</evidence>
<reference evidence="2 3" key="1">
    <citation type="journal article" date="2020" name="Int. J. Syst. Evol. Microbiol.">
        <title>Reclassification of Streptomyces castelarensis and Streptomyces sporoclivatus as later heterotypic synonyms of Streptomyces antimycoticus.</title>
        <authorList>
            <person name="Komaki H."/>
            <person name="Tamura T."/>
        </authorList>
    </citation>
    <scope>NUCLEOTIDE SEQUENCE [LARGE SCALE GENOMIC DNA]</scope>
    <source>
        <strain evidence="2 3">NBRC 13459</strain>
    </source>
</reference>
<accession>A0A4D4L5S0</accession>
<dbReference type="Proteomes" id="UP000301309">
    <property type="component" value="Unassembled WGS sequence"/>
</dbReference>
<dbReference type="AlphaFoldDB" id="A0A4D4L5S0"/>
<evidence type="ECO:0000256" key="1">
    <source>
        <dbReference type="SAM" id="MobiDB-lite"/>
    </source>
</evidence>
<name>A0A4D4L5S0_STRVO</name>
<protein>
    <submittedName>
        <fullName evidence="2">Uncharacterized protein</fullName>
    </submittedName>
</protein>
<dbReference type="EMBL" id="BJHW01000001">
    <property type="protein sequence ID" value="GDY56502.1"/>
    <property type="molecule type" value="Genomic_DNA"/>
</dbReference>
<comment type="caution">
    <text evidence="2">The sequence shown here is derived from an EMBL/GenBank/DDBJ whole genome shotgun (WGS) entry which is preliminary data.</text>
</comment>
<proteinExistence type="predicted"/>
<gene>
    <name evidence="2" type="ORF">SVIO_071250</name>
</gene>
<evidence type="ECO:0000313" key="2">
    <source>
        <dbReference type="EMBL" id="GDY56502.1"/>
    </source>
</evidence>